<evidence type="ECO:0000256" key="4">
    <source>
        <dbReference type="ARBA" id="ARBA00005189"/>
    </source>
</evidence>
<dbReference type="GO" id="GO:0008973">
    <property type="term" value="F:phosphopentomutase activity"/>
    <property type="evidence" value="ECO:0007669"/>
    <property type="project" value="TreeGrafter"/>
</dbReference>
<dbReference type="Pfam" id="PF02879">
    <property type="entry name" value="PGM_PMM_II"/>
    <property type="match status" value="1"/>
</dbReference>
<keyword evidence="10 15" id="KW-0460">Magnesium</keyword>
<evidence type="ECO:0000313" key="21">
    <source>
        <dbReference type="Proteomes" id="UP000270468"/>
    </source>
</evidence>
<dbReference type="GO" id="GO:0000287">
    <property type="term" value="F:magnesium ion binding"/>
    <property type="evidence" value="ECO:0007669"/>
    <property type="project" value="InterPro"/>
</dbReference>
<dbReference type="PANTHER" id="PTHR45745">
    <property type="entry name" value="PHOSPHOMANNOMUTASE 45A"/>
    <property type="match status" value="1"/>
</dbReference>
<keyword evidence="7" id="KW-0313">Glucose metabolism</keyword>
<dbReference type="Gene3D" id="3.40.120.10">
    <property type="entry name" value="Alpha-D-Glucose-1,6-Bisphosphate, subunit A, domain 3"/>
    <property type="match status" value="3"/>
</dbReference>
<comment type="pathway">
    <text evidence="4">Lipid metabolism.</text>
</comment>
<evidence type="ECO:0000259" key="19">
    <source>
        <dbReference type="Pfam" id="PF02880"/>
    </source>
</evidence>
<dbReference type="SUPFAM" id="SSF53738">
    <property type="entry name" value="Phosphoglucomutase, first 3 domains"/>
    <property type="match status" value="3"/>
</dbReference>
<dbReference type="PROSITE" id="PS00710">
    <property type="entry name" value="PGM_PMM"/>
    <property type="match status" value="1"/>
</dbReference>
<keyword evidence="21" id="KW-1185">Reference proteome</keyword>
<dbReference type="AlphaFoldDB" id="A0A3P5XCA4"/>
<dbReference type="GO" id="GO:0006006">
    <property type="term" value="P:glucose metabolic process"/>
    <property type="evidence" value="ECO:0007669"/>
    <property type="project" value="UniProtKB-KW"/>
</dbReference>
<dbReference type="Gene3D" id="3.30.310.50">
    <property type="entry name" value="Alpha-D-phosphohexomutase, C-terminal domain"/>
    <property type="match status" value="1"/>
</dbReference>
<keyword evidence="9 15" id="KW-0479">Metal-binding</keyword>
<comment type="pathway">
    <text evidence="3">Glycolipid metabolism; diglucosyl-diacylglycerol biosynthesis.</text>
</comment>
<evidence type="ECO:0000256" key="6">
    <source>
        <dbReference type="ARBA" id="ARBA00012728"/>
    </source>
</evidence>
<keyword evidence="8" id="KW-0597">Phosphoprotein</keyword>
<evidence type="ECO:0000256" key="12">
    <source>
        <dbReference type="ARBA" id="ARBA00039995"/>
    </source>
</evidence>
<evidence type="ECO:0000256" key="1">
    <source>
        <dbReference type="ARBA" id="ARBA00000443"/>
    </source>
</evidence>
<evidence type="ECO:0000256" key="2">
    <source>
        <dbReference type="ARBA" id="ARBA00001946"/>
    </source>
</evidence>
<dbReference type="InterPro" id="IPR036900">
    <property type="entry name" value="A-D-PHexomutase_C_sf"/>
</dbReference>
<dbReference type="InterPro" id="IPR005844">
    <property type="entry name" value="A-D-PHexomutase_a/b/a-I"/>
</dbReference>
<dbReference type="InterPro" id="IPR016066">
    <property type="entry name" value="A-D-PHexomutase_CS"/>
</dbReference>
<dbReference type="InterPro" id="IPR016055">
    <property type="entry name" value="A-D-PHexomutase_a/b/a-I/II/III"/>
</dbReference>
<dbReference type="EMBL" id="UXAV01000031">
    <property type="protein sequence ID" value="VDC25134.1"/>
    <property type="molecule type" value="Genomic_DNA"/>
</dbReference>
<keyword evidence="7" id="KW-0119">Carbohydrate metabolism</keyword>
<evidence type="ECO:0000256" key="3">
    <source>
        <dbReference type="ARBA" id="ARBA00005164"/>
    </source>
</evidence>
<dbReference type="GO" id="GO:0006166">
    <property type="term" value="P:purine ribonucleoside salvage"/>
    <property type="evidence" value="ECO:0007669"/>
    <property type="project" value="TreeGrafter"/>
</dbReference>
<sequence>MGTYIQVFERWMQEHTMPQELQSDLKLIIQNNGEIEDRFYQYLSFGTGGMRGLLGAGTNRMNIYTIRRVAEGLAQQLLVSGEEAMGRGVVIAYDTRHYSHDFALETAKTIGKHGIRVFLFKESRPTPELSFAMRQLNAFAGVVITASHNPAQYNGFKVYGEDGGQLPPDAADGIVRHMKEIKDLFAIQTADENELLQSETLTYILEEIDEVYQENLLTLREDAEAIETVGMDMSIVYTSLHGSGLVPVTEGLRNFGFSNVHVVAEQAIQDARFPTVVYPNPEERDSFKLAIQLGKEKDADLLLATDPDADRLGVAVKNSDGDYELLTGNQLGALLLQYLLMQKKEKGILPSNGVAMKTIVTSEFGRAVAATFGIPTMDTLTGFKFISEKIEEFEKSGEYTYLFGYEESYGFLIGTFARDKDAVQAALLTAEMAAYYKSTGKSLYDGLLDLYEELGHYREALESLTLTGKDGQERIGEIMKAFRNDPPKSIGGVAVRAIEDYQAGTRQLKDGAIEELVLPSADVVKFLLEDGSWVCVRPSGTEPKCKFYFGVRKDSAEEAGIAIGLLVEDMMGRVL</sequence>
<dbReference type="Pfam" id="PF00408">
    <property type="entry name" value="PGM_PMM_IV"/>
    <property type="match status" value="1"/>
</dbReference>
<dbReference type="Pfam" id="PF02878">
    <property type="entry name" value="PGM_PMM_I"/>
    <property type="match status" value="1"/>
</dbReference>
<dbReference type="InterPro" id="IPR005846">
    <property type="entry name" value="A-D-PHexomutase_a/b/a-III"/>
</dbReference>
<comment type="similarity">
    <text evidence="5 15">Belongs to the phosphohexose mutase family.</text>
</comment>
<feature type="domain" description="Alpha-D-phosphohexomutase alpha/beta/alpha" evidence="18">
    <location>
        <begin position="229"/>
        <end position="317"/>
    </location>
</feature>
<protein>
    <recommendedName>
        <fullName evidence="12">Phosphoglucomutase</fullName>
        <ecNumber evidence="6">5.4.2.2</ecNumber>
    </recommendedName>
    <alternativeName>
        <fullName evidence="14">Alpha-phosphoglucomutase</fullName>
    </alternativeName>
    <alternativeName>
        <fullName evidence="13">Glucose phosphomutase</fullName>
    </alternativeName>
</protein>
<comment type="cofactor">
    <cofactor evidence="2">
        <name>Mg(2+)</name>
        <dbReference type="ChEBI" id="CHEBI:18420"/>
    </cofactor>
</comment>
<dbReference type="GO" id="GO:0004614">
    <property type="term" value="F:phosphoglucomutase activity"/>
    <property type="evidence" value="ECO:0007669"/>
    <property type="project" value="UniProtKB-EC"/>
</dbReference>
<reference evidence="20 21" key="1">
    <citation type="submission" date="2018-11" db="EMBL/GenBank/DDBJ databases">
        <authorList>
            <person name="Criscuolo A."/>
        </authorList>
    </citation>
    <scope>NUCLEOTIDE SEQUENCE [LARGE SCALE GENOMIC DNA]</scope>
    <source>
        <strain evidence="20">ATB-66</strain>
    </source>
</reference>
<evidence type="ECO:0000259" key="16">
    <source>
        <dbReference type="Pfam" id="PF00408"/>
    </source>
</evidence>
<dbReference type="SUPFAM" id="SSF55957">
    <property type="entry name" value="Phosphoglucomutase, C-terminal domain"/>
    <property type="match status" value="1"/>
</dbReference>
<proteinExistence type="inferred from homology"/>
<feature type="domain" description="Alpha-D-phosphohexomutase alpha/beta/alpha" evidence="17">
    <location>
        <begin position="44"/>
        <end position="182"/>
    </location>
</feature>
<evidence type="ECO:0000256" key="14">
    <source>
        <dbReference type="ARBA" id="ARBA00041467"/>
    </source>
</evidence>
<evidence type="ECO:0000256" key="5">
    <source>
        <dbReference type="ARBA" id="ARBA00010231"/>
    </source>
</evidence>
<name>A0A3P5XCA4_9BACL</name>
<gene>
    <name evidence="20" type="primary">pgcA</name>
    <name evidence="20" type="ORF">FILTAD_01181</name>
</gene>
<evidence type="ECO:0000259" key="17">
    <source>
        <dbReference type="Pfam" id="PF02878"/>
    </source>
</evidence>
<evidence type="ECO:0000256" key="11">
    <source>
        <dbReference type="ARBA" id="ARBA00023235"/>
    </source>
</evidence>
<evidence type="ECO:0000256" key="7">
    <source>
        <dbReference type="ARBA" id="ARBA00022526"/>
    </source>
</evidence>
<evidence type="ECO:0000256" key="15">
    <source>
        <dbReference type="RuleBase" id="RU004326"/>
    </source>
</evidence>
<dbReference type="Pfam" id="PF02880">
    <property type="entry name" value="PGM_PMM_III"/>
    <property type="match status" value="1"/>
</dbReference>
<keyword evidence="11 20" id="KW-0413">Isomerase</keyword>
<feature type="domain" description="Alpha-D-phosphohexomutase C-terminal" evidence="16">
    <location>
        <begin position="509"/>
        <end position="561"/>
    </location>
</feature>
<dbReference type="PANTHER" id="PTHR45745:SF1">
    <property type="entry name" value="PHOSPHOGLUCOMUTASE 2B-RELATED"/>
    <property type="match status" value="1"/>
</dbReference>
<accession>A0A3P5XCA4</accession>
<organism evidence="20 21">
    <name type="scientific">Filibacter tadaridae</name>
    <dbReference type="NCBI Taxonomy" id="2483811"/>
    <lineage>
        <taxon>Bacteria</taxon>
        <taxon>Bacillati</taxon>
        <taxon>Bacillota</taxon>
        <taxon>Bacilli</taxon>
        <taxon>Bacillales</taxon>
        <taxon>Caryophanaceae</taxon>
        <taxon>Filibacter</taxon>
    </lineage>
</organism>
<dbReference type="InterPro" id="IPR005845">
    <property type="entry name" value="A-D-PHexomutase_a/b/a-II"/>
</dbReference>
<feature type="domain" description="Alpha-D-phosphohexomutase alpha/beta/alpha" evidence="19">
    <location>
        <begin position="328"/>
        <end position="448"/>
    </location>
</feature>
<evidence type="ECO:0000256" key="13">
    <source>
        <dbReference type="ARBA" id="ARBA00041398"/>
    </source>
</evidence>
<dbReference type="PRINTS" id="PR00509">
    <property type="entry name" value="PGMPMM"/>
</dbReference>
<dbReference type="CDD" id="cd05799">
    <property type="entry name" value="PGM2"/>
    <property type="match status" value="1"/>
</dbReference>
<evidence type="ECO:0000256" key="8">
    <source>
        <dbReference type="ARBA" id="ARBA00022553"/>
    </source>
</evidence>
<comment type="catalytic activity">
    <reaction evidence="1">
        <text>alpha-D-glucose 1-phosphate = alpha-D-glucose 6-phosphate</text>
        <dbReference type="Rhea" id="RHEA:23536"/>
        <dbReference type="ChEBI" id="CHEBI:58225"/>
        <dbReference type="ChEBI" id="CHEBI:58601"/>
        <dbReference type="EC" id="5.4.2.2"/>
    </reaction>
</comment>
<dbReference type="InterPro" id="IPR005841">
    <property type="entry name" value="Alpha-D-phosphohexomutase_SF"/>
</dbReference>
<evidence type="ECO:0000256" key="9">
    <source>
        <dbReference type="ARBA" id="ARBA00022723"/>
    </source>
</evidence>
<dbReference type="EC" id="5.4.2.2" evidence="6"/>
<evidence type="ECO:0000256" key="10">
    <source>
        <dbReference type="ARBA" id="ARBA00022842"/>
    </source>
</evidence>
<evidence type="ECO:0000313" key="20">
    <source>
        <dbReference type="EMBL" id="VDC25134.1"/>
    </source>
</evidence>
<dbReference type="InterPro" id="IPR005843">
    <property type="entry name" value="A-D-PHexomutase_C"/>
</dbReference>
<evidence type="ECO:0000259" key="18">
    <source>
        <dbReference type="Pfam" id="PF02879"/>
    </source>
</evidence>
<dbReference type="Proteomes" id="UP000270468">
    <property type="component" value="Unassembled WGS sequence"/>
</dbReference>